<feature type="compositionally biased region" description="Pro residues" evidence="1">
    <location>
        <begin position="103"/>
        <end position="115"/>
    </location>
</feature>
<name>A0A0Q3IMY8_BRADI</name>
<keyword evidence="4" id="KW-1185">Reference proteome</keyword>
<reference evidence="2 3" key="1">
    <citation type="journal article" date="2010" name="Nature">
        <title>Genome sequencing and analysis of the model grass Brachypodium distachyon.</title>
        <authorList>
            <consortium name="International Brachypodium Initiative"/>
        </authorList>
    </citation>
    <scope>NUCLEOTIDE SEQUENCE [LARGE SCALE GENOMIC DNA]</scope>
    <source>
        <strain evidence="2 3">Bd21</strain>
    </source>
</reference>
<dbReference type="EnsemblPlants" id="KQJ87632">
    <property type="protein sequence ID" value="KQJ87632"/>
    <property type="gene ID" value="BRADI_4g12657v3"/>
</dbReference>
<dbReference type="EMBL" id="CM000883">
    <property type="protein sequence ID" value="KQJ87632.2"/>
    <property type="molecule type" value="Genomic_DNA"/>
</dbReference>
<dbReference type="InParanoid" id="A0A0Q3IMY8"/>
<reference evidence="2" key="2">
    <citation type="submission" date="2017-06" db="EMBL/GenBank/DDBJ databases">
        <title>WGS assembly of Brachypodium distachyon.</title>
        <authorList>
            <consortium name="The International Brachypodium Initiative"/>
            <person name="Lucas S."/>
            <person name="Harmon-Smith M."/>
            <person name="Lail K."/>
            <person name="Tice H."/>
            <person name="Grimwood J."/>
            <person name="Bruce D."/>
            <person name="Barry K."/>
            <person name="Shu S."/>
            <person name="Lindquist E."/>
            <person name="Wang M."/>
            <person name="Pitluck S."/>
            <person name="Vogel J.P."/>
            <person name="Garvin D.F."/>
            <person name="Mockler T.C."/>
            <person name="Schmutz J."/>
            <person name="Rokhsar D."/>
            <person name="Bevan M.W."/>
        </authorList>
    </citation>
    <scope>NUCLEOTIDE SEQUENCE</scope>
    <source>
        <strain evidence="2">Bd21</strain>
    </source>
</reference>
<feature type="compositionally biased region" description="Basic residues" evidence="1">
    <location>
        <begin position="32"/>
        <end position="50"/>
    </location>
</feature>
<gene>
    <name evidence="2" type="ORF">BRADI_4g12657v3</name>
</gene>
<evidence type="ECO:0000313" key="2">
    <source>
        <dbReference type="EMBL" id="KQJ87632.2"/>
    </source>
</evidence>
<reference evidence="3" key="3">
    <citation type="submission" date="2018-08" db="UniProtKB">
        <authorList>
            <consortium name="EnsemblPlants"/>
        </authorList>
    </citation>
    <scope>IDENTIFICATION</scope>
    <source>
        <strain evidence="3">cv. Bd21</strain>
    </source>
</reference>
<feature type="compositionally biased region" description="Polar residues" evidence="1">
    <location>
        <begin position="1"/>
        <end position="23"/>
    </location>
</feature>
<evidence type="ECO:0000313" key="3">
    <source>
        <dbReference type="EnsemblPlants" id="KQJ87632"/>
    </source>
</evidence>
<dbReference type="Proteomes" id="UP000008810">
    <property type="component" value="Chromosome 4"/>
</dbReference>
<dbReference type="AlphaFoldDB" id="A0A0Q3IMY8"/>
<accession>A0A0Q3IMY8</accession>
<organism evidence="2">
    <name type="scientific">Brachypodium distachyon</name>
    <name type="common">Purple false brome</name>
    <name type="synonym">Trachynia distachya</name>
    <dbReference type="NCBI Taxonomy" id="15368"/>
    <lineage>
        <taxon>Eukaryota</taxon>
        <taxon>Viridiplantae</taxon>
        <taxon>Streptophyta</taxon>
        <taxon>Embryophyta</taxon>
        <taxon>Tracheophyta</taxon>
        <taxon>Spermatophyta</taxon>
        <taxon>Magnoliopsida</taxon>
        <taxon>Liliopsida</taxon>
        <taxon>Poales</taxon>
        <taxon>Poaceae</taxon>
        <taxon>BOP clade</taxon>
        <taxon>Pooideae</taxon>
        <taxon>Stipodae</taxon>
        <taxon>Brachypodieae</taxon>
        <taxon>Brachypodium</taxon>
    </lineage>
</organism>
<sequence>MGTPGQSTHPTQNAHVKPTTLNFHDSLPCLLRSRRPPQKYGCLRHRRRHPSSPTVLPHPPGPPRRRRPPSQPPVSRRSPTCLKKDAAARRRKSYRLWPRRRLPSPPADLPDPPEASPMSCPSCS</sequence>
<protein>
    <submittedName>
        <fullName evidence="2 3">Uncharacterized protein</fullName>
    </submittedName>
</protein>
<evidence type="ECO:0000256" key="1">
    <source>
        <dbReference type="SAM" id="MobiDB-lite"/>
    </source>
</evidence>
<evidence type="ECO:0000313" key="4">
    <source>
        <dbReference type="Proteomes" id="UP000008810"/>
    </source>
</evidence>
<feature type="compositionally biased region" description="Basic residues" evidence="1">
    <location>
        <begin position="89"/>
        <end position="102"/>
    </location>
</feature>
<feature type="region of interest" description="Disordered" evidence="1">
    <location>
        <begin position="1"/>
        <end position="124"/>
    </location>
</feature>
<proteinExistence type="predicted"/>
<dbReference type="Gramene" id="KQJ87632">
    <property type="protein sequence ID" value="KQJ87632"/>
    <property type="gene ID" value="BRADI_4g12657v3"/>
</dbReference>